<organism evidence="2 3">
    <name type="scientific">Thalassiosira oceanica</name>
    <name type="common">Marine diatom</name>
    <dbReference type="NCBI Taxonomy" id="159749"/>
    <lineage>
        <taxon>Eukaryota</taxon>
        <taxon>Sar</taxon>
        <taxon>Stramenopiles</taxon>
        <taxon>Ochrophyta</taxon>
        <taxon>Bacillariophyta</taxon>
        <taxon>Coscinodiscophyceae</taxon>
        <taxon>Thalassiosirophycidae</taxon>
        <taxon>Thalassiosirales</taxon>
        <taxon>Thalassiosiraceae</taxon>
        <taxon>Thalassiosira</taxon>
    </lineage>
</organism>
<keyword evidence="3" id="KW-1185">Reference proteome</keyword>
<evidence type="ECO:0000256" key="1">
    <source>
        <dbReference type="SAM" id="MobiDB-lite"/>
    </source>
</evidence>
<dbReference type="Proteomes" id="UP000266841">
    <property type="component" value="Unassembled WGS sequence"/>
</dbReference>
<reference evidence="2 3" key="1">
    <citation type="journal article" date="2012" name="Genome Biol.">
        <title>Genome and low-iron response of an oceanic diatom adapted to chronic iron limitation.</title>
        <authorList>
            <person name="Lommer M."/>
            <person name="Specht M."/>
            <person name="Roy A.S."/>
            <person name="Kraemer L."/>
            <person name="Andreson R."/>
            <person name="Gutowska M.A."/>
            <person name="Wolf J."/>
            <person name="Bergner S.V."/>
            <person name="Schilhabel M.B."/>
            <person name="Klostermeier U.C."/>
            <person name="Beiko R.G."/>
            <person name="Rosenstiel P."/>
            <person name="Hippler M."/>
            <person name="Laroche J."/>
        </authorList>
    </citation>
    <scope>NUCLEOTIDE SEQUENCE [LARGE SCALE GENOMIC DNA]</scope>
    <source>
        <strain evidence="2 3">CCMP1005</strain>
    </source>
</reference>
<feature type="compositionally biased region" description="Low complexity" evidence="1">
    <location>
        <begin position="26"/>
        <end position="38"/>
    </location>
</feature>
<comment type="caution">
    <text evidence="2">The sequence shown here is derived from an EMBL/GenBank/DDBJ whole genome shotgun (WGS) entry which is preliminary data.</text>
</comment>
<sequence>ARETCRRRSGIGEGRCEGVATTPGTASAARSSRAVAASGRRRHWARARERSDAHNRPPSARYDEATLERPRATKRSNPSSPSSLSPPPRTTGAGRRRGGTGTGSRESVRGRTSTRVAVVLPRGRDVLPLCPWDPLLPSLWGRGELDEGATRGGAAVCAYVENELPADAALTDALAAAPAAGTAAGRQGLPSLIWSIRVSRVRPRSGRTGGAYGESRGRTARRAAEAARKTTPLPLDLAGGGRRTASHWGRGRRPSPPCRSRARAPHPQGAARPSSPRARPGVRRPLGGERKEASGVAFGS</sequence>
<dbReference type="EMBL" id="AGNL01002094">
    <property type="protein sequence ID" value="EJK76485.1"/>
    <property type="molecule type" value="Genomic_DNA"/>
</dbReference>
<feature type="non-terminal residue" evidence="2">
    <location>
        <position position="1"/>
    </location>
</feature>
<gene>
    <name evidence="2" type="ORF">THAOC_01752</name>
</gene>
<feature type="region of interest" description="Disordered" evidence="1">
    <location>
        <begin position="1"/>
        <end position="115"/>
    </location>
</feature>
<name>K0TGE7_THAOC</name>
<evidence type="ECO:0000313" key="2">
    <source>
        <dbReference type="EMBL" id="EJK76485.1"/>
    </source>
</evidence>
<feature type="compositionally biased region" description="Basic and acidic residues" evidence="1">
    <location>
        <begin position="46"/>
        <end position="71"/>
    </location>
</feature>
<proteinExistence type="predicted"/>
<dbReference type="AlphaFoldDB" id="K0TGE7"/>
<accession>K0TGE7</accession>
<evidence type="ECO:0000313" key="3">
    <source>
        <dbReference type="Proteomes" id="UP000266841"/>
    </source>
</evidence>
<feature type="region of interest" description="Disordered" evidence="1">
    <location>
        <begin position="203"/>
        <end position="300"/>
    </location>
</feature>
<protein>
    <submittedName>
        <fullName evidence="2">Uncharacterized protein</fullName>
    </submittedName>
</protein>